<dbReference type="EMBL" id="RBZU01000015">
    <property type="protein sequence ID" value="RKP46131.1"/>
    <property type="molecule type" value="Genomic_DNA"/>
</dbReference>
<dbReference type="PROSITE" id="PS00217">
    <property type="entry name" value="SUGAR_TRANSPORT_2"/>
    <property type="match status" value="1"/>
</dbReference>
<evidence type="ECO:0000256" key="4">
    <source>
        <dbReference type="ARBA" id="ARBA00023136"/>
    </source>
</evidence>
<dbReference type="InterPro" id="IPR005829">
    <property type="entry name" value="Sugar_transporter_CS"/>
</dbReference>
<dbReference type="GO" id="GO:0005886">
    <property type="term" value="C:plasma membrane"/>
    <property type="evidence" value="ECO:0007669"/>
    <property type="project" value="TreeGrafter"/>
</dbReference>
<keyword evidence="8" id="KW-1185">Reference proteome</keyword>
<evidence type="ECO:0000313" key="8">
    <source>
        <dbReference type="Proteomes" id="UP000270342"/>
    </source>
</evidence>
<proteinExistence type="predicted"/>
<dbReference type="InterPro" id="IPR036259">
    <property type="entry name" value="MFS_trans_sf"/>
</dbReference>
<keyword evidence="3 5" id="KW-1133">Transmembrane helix</keyword>
<evidence type="ECO:0000256" key="5">
    <source>
        <dbReference type="SAM" id="Phobius"/>
    </source>
</evidence>
<dbReference type="GO" id="GO:0046943">
    <property type="term" value="F:carboxylic acid transmembrane transporter activity"/>
    <property type="evidence" value="ECO:0007669"/>
    <property type="project" value="TreeGrafter"/>
</dbReference>
<evidence type="ECO:0000256" key="3">
    <source>
        <dbReference type="ARBA" id="ARBA00022989"/>
    </source>
</evidence>
<feature type="transmembrane region" description="Helical" evidence="5">
    <location>
        <begin position="235"/>
        <end position="257"/>
    </location>
</feature>
<accession>A0A494X932</accession>
<dbReference type="Gene3D" id="1.20.1250.20">
    <property type="entry name" value="MFS general substrate transporter like domains"/>
    <property type="match status" value="1"/>
</dbReference>
<feature type="transmembrane region" description="Helical" evidence="5">
    <location>
        <begin position="277"/>
        <end position="295"/>
    </location>
</feature>
<feature type="transmembrane region" description="Helical" evidence="5">
    <location>
        <begin position="71"/>
        <end position="88"/>
    </location>
</feature>
<reference evidence="7 8" key="1">
    <citation type="submission" date="2018-10" db="EMBL/GenBank/DDBJ databases">
        <title>Robbsia sp. DHC34, isolated from soil.</title>
        <authorList>
            <person name="Gao Z.-H."/>
            <person name="Qiu L.-H."/>
        </authorList>
    </citation>
    <scope>NUCLEOTIDE SEQUENCE [LARGE SCALE GENOMIC DNA]</scope>
    <source>
        <strain evidence="7 8">DHC34</strain>
    </source>
</reference>
<evidence type="ECO:0000256" key="1">
    <source>
        <dbReference type="ARBA" id="ARBA00004141"/>
    </source>
</evidence>
<dbReference type="PROSITE" id="PS50850">
    <property type="entry name" value="MFS"/>
    <property type="match status" value="1"/>
</dbReference>
<sequence>MQWLLVTLCFFIVAADGIDVAMMGFIAPSIVHDWHLAKASFGIVMSAAPLGLVVGALGAGPLSDRLGRKTILIASVLLFAIGTLVTALTQDIGQMMTMRFLTGIGLGAAMPNATTLVSEYVPQRRRNLLITSMFIGFGVGSAVVGFAAGWLIPRFGWRSVIVFGGAIPLALLPFLFAYLPESVRFMLVRRHAAERIAATIRRVCGYEAAPGTTFSAPEPALHTTKSTAVLFTRGYALTTLSLWITYFMGLLVIYLITGWLPMLIKDSGLPITEAANITAMFQTGGIAGAILAGWAMDRLRPAPVIALAYFGGALCVFGVGAVGPGSASLSLWMLAAGFFMNGAQTGLNAFAPACYPTLARATGVSWMLGVGRLGSILGSASGGILIGLGYGFGPLICGLTVPAALAGLAILLSIVAARRKSADAPDIAVADVSALGH</sequence>
<gene>
    <name evidence="7" type="ORF">D7S86_24715</name>
</gene>
<dbReference type="PROSITE" id="PS00216">
    <property type="entry name" value="SUGAR_TRANSPORT_1"/>
    <property type="match status" value="1"/>
</dbReference>
<evidence type="ECO:0000256" key="2">
    <source>
        <dbReference type="ARBA" id="ARBA00022692"/>
    </source>
</evidence>
<protein>
    <submittedName>
        <fullName evidence="7">MFS transporter</fullName>
    </submittedName>
</protein>
<feature type="transmembrane region" description="Helical" evidence="5">
    <location>
        <begin position="329"/>
        <end position="351"/>
    </location>
</feature>
<name>A0A494X932_9BURK</name>
<dbReference type="Pfam" id="PF07690">
    <property type="entry name" value="MFS_1"/>
    <property type="match status" value="1"/>
</dbReference>
<feature type="domain" description="Major facilitator superfamily (MFS) profile" evidence="6">
    <location>
        <begin position="5"/>
        <end position="421"/>
    </location>
</feature>
<organism evidence="7 8">
    <name type="scientific">Pararobbsia silviterrae</name>
    <dbReference type="NCBI Taxonomy" id="1792498"/>
    <lineage>
        <taxon>Bacteria</taxon>
        <taxon>Pseudomonadati</taxon>
        <taxon>Pseudomonadota</taxon>
        <taxon>Betaproteobacteria</taxon>
        <taxon>Burkholderiales</taxon>
        <taxon>Burkholderiaceae</taxon>
        <taxon>Pararobbsia</taxon>
    </lineage>
</organism>
<feature type="transmembrane region" description="Helical" evidence="5">
    <location>
        <begin position="157"/>
        <end position="179"/>
    </location>
</feature>
<dbReference type="Proteomes" id="UP000270342">
    <property type="component" value="Unassembled WGS sequence"/>
</dbReference>
<feature type="transmembrane region" description="Helical" evidence="5">
    <location>
        <begin position="392"/>
        <end position="417"/>
    </location>
</feature>
<dbReference type="PANTHER" id="PTHR23508:SF10">
    <property type="entry name" value="CARBOXYLIC ACID TRANSPORTER PROTEIN HOMOLOG"/>
    <property type="match status" value="1"/>
</dbReference>
<dbReference type="AlphaFoldDB" id="A0A494X932"/>
<dbReference type="OrthoDB" id="7066727at2"/>
<feature type="transmembrane region" description="Helical" evidence="5">
    <location>
        <begin position="128"/>
        <end position="151"/>
    </location>
</feature>
<comment type="caution">
    <text evidence="7">The sequence shown here is derived from an EMBL/GenBank/DDBJ whole genome shotgun (WGS) entry which is preliminary data.</text>
</comment>
<comment type="subcellular location">
    <subcellularLocation>
        <location evidence="1">Membrane</location>
        <topology evidence="1">Multi-pass membrane protein</topology>
    </subcellularLocation>
</comment>
<feature type="transmembrane region" description="Helical" evidence="5">
    <location>
        <begin position="302"/>
        <end position="323"/>
    </location>
</feature>
<dbReference type="SUPFAM" id="SSF103473">
    <property type="entry name" value="MFS general substrate transporter"/>
    <property type="match status" value="1"/>
</dbReference>
<dbReference type="InterPro" id="IPR020846">
    <property type="entry name" value="MFS_dom"/>
</dbReference>
<evidence type="ECO:0000313" key="7">
    <source>
        <dbReference type="EMBL" id="RKP46131.1"/>
    </source>
</evidence>
<dbReference type="InterPro" id="IPR011701">
    <property type="entry name" value="MFS"/>
</dbReference>
<feature type="transmembrane region" description="Helical" evidence="5">
    <location>
        <begin position="100"/>
        <end position="121"/>
    </location>
</feature>
<keyword evidence="4 5" id="KW-0472">Membrane</keyword>
<feature type="transmembrane region" description="Helical" evidence="5">
    <location>
        <begin position="363"/>
        <end position="386"/>
    </location>
</feature>
<feature type="transmembrane region" description="Helical" evidence="5">
    <location>
        <begin position="41"/>
        <end position="59"/>
    </location>
</feature>
<dbReference type="CDD" id="cd17365">
    <property type="entry name" value="MFS_PcaK_like"/>
    <property type="match status" value="1"/>
</dbReference>
<evidence type="ECO:0000259" key="6">
    <source>
        <dbReference type="PROSITE" id="PS50850"/>
    </source>
</evidence>
<keyword evidence="2 5" id="KW-0812">Transmembrane</keyword>
<dbReference type="PANTHER" id="PTHR23508">
    <property type="entry name" value="CARBOXYLIC ACID TRANSPORTER PROTEIN HOMOLOG"/>
    <property type="match status" value="1"/>
</dbReference>